<proteinExistence type="predicted"/>
<evidence type="ECO:0000313" key="2">
    <source>
        <dbReference type="EMBL" id="KAK9675097.1"/>
    </source>
</evidence>
<name>A0AAW1HGB8_POPJA</name>
<evidence type="ECO:0000313" key="3">
    <source>
        <dbReference type="Proteomes" id="UP001458880"/>
    </source>
</evidence>
<dbReference type="AlphaFoldDB" id="A0AAW1HGB8"/>
<evidence type="ECO:0000256" key="1">
    <source>
        <dbReference type="SAM" id="Phobius"/>
    </source>
</evidence>
<feature type="transmembrane region" description="Helical" evidence="1">
    <location>
        <begin position="59"/>
        <end position="82"/>
    </location>
</feature>
<accession>A0AAW1HGB8</accession>
<dbReference type="EMBL" id="JASPKY010001278">
    <property type="protein sequence ID" value="KAK9675097.1"/>
    <property type="molecule type" value="Genomic_DNA"/>
</dbReference>
<sequence length="90" mass="9968">MSDTLWIRLILTVSDSRADRNLPVNASSVFSSMIVTRWSLLDVMVGGRAALSIWSCLRLLMCFPCSCLLLHWCIISAVVNLVPLGVLSCR</sequence>
<dbReference type="Proteomes" id="UP001458880">
    <property type="component" value="Unassembled WGS sequence"/>
</dbReference>
<keyword evidence="1" id="KW-0472">Membrane</keyword>
<comment type="caution">
    <text evidence="2">The sequence shown here is derived from an EMBL/GenBank/DDBJ whole genome shotgun (WGS) entry which is preliminary data.</text>
</comment>
<protein>
    <submittedName>
        <fullName evidence="2">Uncharacterized protein</fullName>
    </submittedName>
</protein>
<organism evidence="2 3">
    <name type="scientific">Popillia japonica</name>
    <name type="common">Japanese beetle</name>
    <dbReference type="NCBI Taxonomy" id="7064"/>
    <lineage>
        <taxon>Eukaryota</taxon>
        <taxon>Metazoa</taxon>
        <taxon>Ecdysozoa</taxon>
        <taxon>Arthropoda</taxon>
        <taxon>Hexapoda</taxon>
        <taxon>Insecta</taxon>
        <taxon>Pterygota</taxon>
        <taxon>Neoptera</taxon>
        <taxon>Endopterygota</taxon>
        <taxon>Coleoptera</taxon>
        <taxon>Polyphaga</taxon>
        <taxon>Scarabaeiformia</taxon>
        <taxon>Scarabaeidae</taxon>
        <taxon>Rutelinae</taxon>
        <taxon>Popillia</taxon>
    </lineage>
</organism>
<keyword evidence="1" id="KW-1133">Transmembrane helix</keyword>
<gene>
    <name evidence="2" type="ORF">QE152_g40640</name>
</gene>
<reference evidence="2 3" key="1">
    <citation type="journal article" date="2024" name="BMC Genomics">
        <title>De novo assembly and annotation of Popillia japonica's genome with initial clues to its potential as an invasive pest.</title>
        <authorList>
            <person name="Cucini C."/>
            <person name="Boschi S."/>
            <person name="Funari R."/>
            <person name="Cardaioli E."/>
            <person name="Iannotti N."/>
            <person name="Marturano G."/>
            <person name="Paoli F."/>
            <person name="Bruttini M."/>
            <person name="Carapelli A."/>
            <person name="Frati F."/>
            <person name="Nardi F."/>
        </authorList>
    </citation>
    <scope>NUCLEOTIDE SEQUENCE [LARGE SCALE GENOMIC DNA]</scope>
    <source>
        <strain evidence="2">DMR45628</strain>
    </source>
</reference>
<keyword evidence="1" id="KW-0812">Transmembrane</keyword>
<keyword evidence="3" id="KW-1185">Reference proteome</keyword>